<reference evidence="8" key="1">
    <citation type="journal article" date="2015" name="Genome Announc.">
        <title>Draft genome sequence of the fungus Penicillium brasilianum MG11.</title>
        <authorList>
            <person name="Horn F."/>
            <person name="Linde J."/>
            <person name="Mattern D.J."/>
            <person name="Walther G."/>
            <person name="Guthke R."/>
            <person name="Brakhage A.A."/>
            <person name="Valiante V."/>
        </authorList>
    </citation>
    <scope>NUCLEOTIDE SEQUENCE [LARGE SCALE GENOMIC DNA]</scope>
    <source>
        <strain evidence="8">MG11</strain>
    </source>
</reference>
<dbReference type="SMART" id="SM00066">
    <property type="entry name" value="GAL4"/>
    <property type="match status" value="1"/>
</dbReference>
<dbReference type="Pfam" id="PF11951">
    <property type="entry name" value="Fungal_trans_2"/>
    <property type="match status" value="1"/>
</dbReference>
<keyword evidence="3" id="KW-0238">DNA-binding</keyword>
<dbReference type="STRING" id="104259.A0A0F7TL25"/>
<evidence type="ECO:0000259" key="6">
    <source>
        <dbReference type="PROSITE" id="PS50048"/>
    </source>
</evidence>
<dbReference type="InterPro" id="IPR001138">
    <property type="entry name" value="Zn2Cys6_DnaBD"/>
</dbReference>
<evidence type="ECO:0000313" key="8">
    <source>
        <dbReference type="Proteomes" id="UP000042958"/>
    </source>
</evidence>
<keyword evidence="4" id="KW-0804">Transcription</keyword>
<keyword evidence="2" id="KW-0805">Transcription regulation</keyword>
<organism evidence="7 8">
    <name type="scientific">Penicillium brasilianum</name>
    <dbReference type="NCBI Taxonomy" id="104259"/>
    <lineage>
        <taxon>Eukaryota</taxon>
        <taxon>Fungi</taxon>
        <taxon>Dikarya</taxon>
        <taxon>Ascomycota</taxon>
        <taxon>Pezizomycotina</taxon>
        <taxon>Eurotiomycetes</taxon>
        <taxon>Eurotiomycetidae</taxon>
        <taxon>Eurotiales</taxon>
        <taxon>Aspergillaceae</taxon>
        <taxon>Penicillium</taxon>
    </lineage>
</organism>
<evidence type="ECO:0000313" key="7">
    <source>
        <dbReference type="EMBL" id="CEJ57438.1"/>
    </source>
</evidence>
<name>A0A0F7TL25_PENBI</name>
<keyword evidence="8" id="KW-1185">Reference proteome</keyword>
<accession>A0A0F7TL25</accession>
<dbReference type="Gene3D" id="4.10.240.10">
    <property type="entry name" value="Zn(2)-C6 fungal-type DNA-binding domain"/>
    <property type="match status" value="1"/>
</dbReference>
<evidence type="ECO:0000256" key="2">
    <source>
        <dbReference type="ARBA" id="ARBA00023015"/>
    </source>
</evidence>
<dbReference type="Pfam" id="PF00172">
    <property type="entry name" value="Zn_clus"/>
    <property type="match status" value="1"/>
</dbReference>
<dbReference type="PANTHER" id="PTHR37534:SF15">
    <property type="entry name" value="ZN(II)2CYS6 TRANSCRIPTION FACTOR (EUROFUNG)"/>
    <property type="match status" value="1"/>
</dbReference>
<dbReference type="GO" id="GO:0005634">
    <property type="term" value="C:nucleus"/>
    <property type="evidence" value="ECO:0007669"/>
    <property type="project" value="UniProtKB-SubCell"/>
</dbReference>
<dbReference type="EMBL" id="CDHK01000005">
    <property type="protein sequence ID" value="CEJ57438.1"/>
    <property type="molecule type" value="Genomic_DNA"/>
</dbReference>
<keyword evidence="5" id="KW-0539">Nucleus</keyword>
<dbReference type="CDD" id="cd00067">
    <property type="entry name" value="GAL4"/>
    <property type="match status" value="1"/>
</dbReference>
<sequence>MTPHKGDNAIPDMVSRGDARPVIAPLVLSTEVKIESTLSRRRIFRKLRSLHTYLTSFYSALPSNVLIIQSQARPRARTTAGYGLGSRGARPTHTISMNSAVKRSCHGCARCKRRRQKCDERKPACGRCLKAGATCEYKIVLKWNGRVPRETKSSREGYDVVSPMYESNLSESPSSTWTELGKHEPNASRAMTLFPQQPHPALSSTARLLLHHFITEASMISSHSYIRDQMCRGILPMVHQSDSLLYATMAFSALHRSTLTNAHQDQYVPEDLISHFITTSIRCLRRDLEVPNYPTQPLLHTIRTLCHCEIYSGRASSSWRVHVKGAGAIFAEIASRRDLDRSEYSFWLWSRWFLSIQALTAVTDVGGLSELAADGIAEENLEQDYFFDTYSGYSSDLNPVLVQIGLLAQNRETEEYDSELRNEHCVSGDNGDRARHLERIIQDMIHRDRTIGLKIPGHLLLNTDTIRQFGACNTAYQNACLIHLYRRVQNLPTFSNEVQGCVREILDTLCSILPVAKLSPWILLTTPIYTAGCEAVGQDRILVKNLLLELYSQLHIRNILRAVALLENRWERLDQSRDLLQGPIGVSRESKLLNENSAEFLDFIPY</sequence>
<evidence type="ECO:0000256" key="4">
    <source>
        <dbReference type="ARBA" id="ARBA00023163"/>
    </source>
</evidence>
<dbReference type="GO" id="GO:0008270">
    <property type="term" value="F:zinc ion binding"/>
    <property type="evidence" value="ECO:0007669"/>
    <property type="project" value="InterPro"/>
</dbReference>
<dbReference type="InterPro" id="IPR036864">
    <property type="entry name" value="Zn2-C6_fun-type_DNA-bd_sf"/>
</dbReference>
<dbReference type="Proteomes" id="UP000042958">
    <property type="component" value="Unassembled WGS sequence"/>
</dbReference>
<dbReference type="SUPFAM" id="SSF57701">
    <property type="entry name" value="Zn2/Cys6 DNA-binding domain"/>
    <property type="match status" value="1"/>
</dbReference>
<dbReference type="GO" id="GO:0000981">
    <property type="term" value="F:DNA-binding transcription factor activity, RNA polymerase II-specific"/>
    <property type="evidence" value="ECO:0007669"/>
    <property type="project" value="InterPro"/>
</dbReference>
<dbReference type="PROSITE" id="PS50048">
    <property type="entry name" value="ZN2_CY6_FUNGAL_2"/>
    <property type="match status" value="1"/>
</dbReference>
<dbReference type="AlphaFoldDB" id="A0A0F7TL25"/>
<dbReference type="GO" id="GO:0000976">
    <property type="term" value="F:transcription cis-regulatory region binding"/>
    <property type="evidence" value="ECO:0007669"/>
    <property type="project" value="TreeGrafter"/>
</dbReference>
<proteinExistence type="predicted"/>
<gene>
    <name evidence="7" type="ORF">PMG11_06130</name>
</gene>
<evidence type="ECO:0000256" key="5">
    <source>
        <dbReference type="ARBA" id="ARBA00023242"/>
    </source>
</evidence>
<dbReference type="PANTHER" id="PTHR37534">
    <property type="entry name" value="TRANSCRIPTIONAL ACTIVATOR PROTEIN UGA3"/>
    <property type="match status" value="1"/>
</dbReference>
<evidence type="ECO:0000256" key="1">
    <source>
        <dbReference type="ARBA" id="ARBA00004123"/>
    </source>
</evidence>
<comment type="subcellular location">
    <subcellularLocation>
        <location evidence="1">Nucleus</location>
    </subcellularLocation>
</comment>
<dbReference type="InterPro" id="IPR021858">
    <property type="entry name" value="Fun_TF"/>
</dbReference>
<feature type="domain" description="Zn(2)-C6 fungal-type" evidence="6">
    <location>
        <begin position="107"/>
        <end position="137"/>
    </location>
</feature>
<dbReference type="OrthoDB" id="288726at2759"/>
<protein>
    <recommendedName>
        <fullName evidence="6">Zn(2)-C6 fungal-type domain-containing protein</fullName>
    </recommendedName>
</protein>
<evidence type="ECO:0000256" key="3">
    <source>
        <dbReference type="ARBA" id="ARBA00023125"/>
    </source>
</evidence>
<dbReference type="GO" id="GO:0045944">
    <property type="term" value="P:positive regulation of transcription by RNA polymerase II"/>
    <property type="evidence" value="ECO:0007669"/>
    <property type="project" value="TreeGrafter"/>
</dbReference>
<dbReference type="PROSITE" id="PS00463">
    <property type="entry name" value="ZN2_CY6_FUNGAL_1"/>
    <property type="match status" value="1"/>
</dbReference>